<dbReference type="PANTHER" id="PTHR35394:SF5">
    <property type="entry name" value="DUF3176 DOMAIN-CONTAINING PROTEIN"/>
    <property type="match status" value="1"/>
</dbReference>
<feature type="transmembrane region" description="Helical" evidence="2">
    <location>
        <begin position="75"/>
        <end position="95"/>
    </location>
</feature>
<evidence type="ECO:0000256" key="2">
    <source>
        <dbReference type="SAM" id="Phobius"/>
    </source>
</evidence>
<keyword evidence="2" id="KW-1133">Transmembrane helix</keyword>
<feature type="transmembrane region" description="Helical" evidence="2">
    <location>
        <begin position="598"/>
        <end position="618"/>
    </location>
</feature>
<keyword evidence="4" id="KW-1185">Reference proteome</keyword>
<organism evidence="3 4">
    <name type="scientific">Colletotrichum plurivorum</name>
    <dbReference type="NCBI Taxonomy" id="2175906"/>
    <lineage>
        <taxon>Eukaryota</taxon>
        <taxon>Fungi</taxon>
        <taxon>Dikarya</taxon>
        <taxon>Ascomycota</taxon>
        <taxon>Pezizomycotina</taxon>
        <taxon>Sordariomycetes</taxon>
        <taxon>Hypocreomycetidae</taxon>
        <taxon>Glomerellales</taxon>
        <taxon>Glomerellaceae</taxon>
        <taxon>Colletotrichum</taxon>
        <taxon>Colletotrichum orchidearum species complex</taxon>
    </lineage>
</organism>
<keyword evidence="2" id="KW-0812">Transmembrane</keyword>
<dbReference type="AlphaFoldDB" id="A0A8H6J7Z6"/>
<proteinExistence type="predicted"/>
<keyword evidence="2" id="KW-0472">Membrane</keyword>
<accession>A0A8H6J7Z6</accession>
<evidence type="ECO:0000313" key="4">
    <source>
        <dbReference type="Proteomes" id="UP000654918"/>
    </source>
</evidence>
<dbReference type="PANTHER" id="PTHR35394">
    <property type="entry name" value="DUF3176 DOMAIN-CONTAINING PROTEIN"/>
    <property type="match status" value="1"/>
</dbReference>
<sequence>MSISPATDGDAHREESFVDVGDQHPLRKNKSYTSIATDDTTISSGFFSKYEIVGDVGNAEKSDTFAGVLDWYPELIALLVAFLSFGAMVTIVLAYHDQVQPHFTYNLNINALVAIFSTIFRATLVFVVSEVIGQSKWRWMKGSPQPLRDIERFDDAGKGAWGSLKILFTVRKPTPTLLGAFVVIASYAIGSFSQQATGTYSCQRTIPGTAKIAIAENVRLDWRELDMPPGMAAAAITGLMFGGDNSSVHSSNLFRCDTGNCTFSAPFGITHSSVGVCNKCVDANDDIETLDRGGDKTDYQFQGNSNFSITWVNGPNETDERLNGFKLDHFRNRASSILTFSAARCAEDNGVDDWPIDARHCNQKYGLVSAADGTRPGRDAGIVGVNCTLSACVYHYNASVTNGVLKEHVVSHEPINTRINTNNGDVDVANTGLRMIEPCFFRGKWYDSSNISEAPRDGNWTTWRMPGEDLDLPSSCARVATGFEWTLELFITSKLSGACQYHWSSISPDAAGRSGVPVGPNQVLQKVICDSWWLDTLYNNGNTTHGSIKRAYDGLAAAMTNYMRTNTWSDSEIRNEPPAFVTGSATQALICIRANWQWLLYPAILLALAAVLLVEACIRSHRDREQQPVWKSAILPVLFYDIKTRGVRSTWDGREGTQEAVPLLKLRDLELLADKTVARFDGDRRAPGFVVEDDGSRDDKGPTVSGHC</sequence>
<gene>
    <name evidence="3" type="ORF">CPLU01_15707</name>
</gene>
<comment type="caution">
    <text evidence="3">The sequence shown here is derived from an EMBL/GenBank/DDBJ whole genome shotgun (WGS) entry which is preliminary data.</text>
</comment>
<reference evidence="3" key="1">
    <citation type="journal article" date="2020" name="Phytopathology">
        <title>Genome Sequence Resources of Colletotrichum truncatum, C. plurivorum, C. musicola, and C. sojae: Four Species Pathogenic to Soybean (Glycine max).</title>
        <authorList>
            <person name="Rogerio F."/>
            <person name="Boufleur T.R."/>
            <person name="Ciampi-Guillardi M."/>
            <person name="Sukno S.A."/>
            <person name="Thon M.R."/>
            <person name="Massola Junior N.S."/>
            <person name="Baroncelli R."/>
        </authorList>
    </citation>
    <scope>NUCLEOTIDE SEQUENCE</scope>
    <source>
        <strain evidence="3">LFN00145</strain>
    </source>
</reference>
<dbReference type="InterPro" id="IPR021514">
    <property type="entry name" value="DUF3176"/>
</dbReference>
<feature type="transmembrane region" description="Helical" evidence="2">
    <location>
        <begin position="107"/>
        <end position="128"/>
    </location>
</feature>
<dbReference type="Proteomes" id="UP000654918">
    <property type="component" value="Unassembled WGS sequence"/>
</dbReference>
<name>A0A8H6J7Z6_9PEZI</name>
<dbReference type="EMBL" id="WIGO01000592">
    <property type="protein sequence ID" value="KAF6808209.1"/>
    <property type="molecule type" value="Genomic_DNA"/>
</dbReference>
<evidence type="ECO:0000313" key="3">
    <source>
        <dbReference type="EMBL" id="KAF6808209.1"/>
    </source>
</evidence>
<dbReference type="Pfam" id="PF11374">
    <property type="entry name" value="DUF3176"/>
    <property type="match status" value="1"/>
</dbReference>
<feature type="region of interest" description="Disordered" evidence="1">
    <location>
        <begin position="689"/>
        <end position="708"/>
    </location>
</feature>
<protein>
    <submittedName>
        <fullName evidence="3">Uncharacterized protein</fullName>
    </submittedName>
</protein>
<evidence type="ECO:0000256" key="1">
    <source>
        <dbReference type="SAM" id="MobiDB-lite"/>
    </source>
</evidence>